<evidence type="ECO:0000256" key="2">
    <source>
        <dbReference type="ARBA" id="ARBA00022448"/>
    </source>
</evidence>
<dbReference type="GO" id="GO:0043190">
    <property type="term" value="C:ATP-binding cassette (ABC) transporter complex"/>
    <property type="evidence" value="ECO:0007669"/>
    <property type="project" value="TreeGrafter"/>
</dbReference>
<dbReference type="InterPro" id="IPR003593">
    <property type="entry name" value="AAA+_ATPase"/>
</dbReference>
<dbReference type="RefSeq" id="WP_004072897.1">
    <property type="nucleotide sequence ID" value="NZ_CM001488.1"/>
</dbReference>
<dbReference type="InterPro" id="IPR027417">
    <property type="entry name" value="P-loop_NTPase"/>
</dbReference>
<dbReference type="InterPro" id="IPR017871">
    <property type="entry name" value="ABC_transporter-like_CS"/>
</dbReference>
<evidence type="ECO:0000256" key="1">
    <source>
        <dbReference type="ARBA" id="ARBA00005417"/>
    </source>
</evidence>
<feature type="domain" description="ABC transporter" evidence="5">
    <location>
        <begin position="14"/>
        <end position="235"/>
    </location>
</feature>
<dbReference type="EMBL" id="CM001488">
    <property type="protein sequence ID" value="EIM63658.1"/>
    <property type="molecule type" value="Genomic_DNA"/>
</dbReference>
<keyword evidence="3" id="KW-0547">Nucleotide-binding</keyword>
<dbReference type="InterPro" id="IPR003439">
    <property type="entry name" value="ABC_transporter-like_ATP-bd"/>
</dbReference>
<dbReference type="InterPro" id="IPR050095">
    <property type="entry name" value="ECF_ABC_transporter_ATP-bd"/>
</dbReference>
<reference evidence="6 7" key="2">
    <citation type="submission" date="2012-02" db="EMBL/GenBank/DDBJ databases">
        <title>Improved High-Quality Draft sequence of Desulfobacter postgatei 2ac9.</title>
        <authorList>
            <consortium name="US DOE Joint Genome Institute"/>
            <person name="Lucas S."/>
            <person name="Han J."/>
            <person name="Lapidus A."/>
            <person name="Cheng J.-F."/>
            <person name="Goodwin L."/>
            <person name="Pitluck S."/>
            <person name="Peters L."/>
            <person name="Ovchinnikova G."/>
            <person name="Held B."/>
            <person name="Detter J.C."/>
            <person name="Han C."/>
            <person name="Tapia R."/>
            <person name="Land M."/>
            <person name="Hauser L."/>
            <person name="Kyrpides N."/>
            <person name="Ivanova N."/>
            <person name="Pagani I."/>
            <person name="Orellana R."/>
            <person name="Lovley D."/>
            <person name="Woyke T."/>
        </authorList>
    </citation>
    <scope>NUCLEOTIDE SEQUENCE [LARGE SCALE GENOMIC DNA]</scope>
    <source>
        <strain evidence="6 7">2ac9</strain>
    </source>
</reference>
<keyword evidence="4" id="KW-0067">ATP-binding</keyword>
<dbReference type="GO" id="GO:0005524">
    <property type="term" value="F:ATP binding"/>
    <property type="evidence" value="ECO:0007669"/>
    <property type="project" value="UniProtKB-KW"/>
</dbReference>
<evidence type="ECO:0000256" key="3">
    <source>
        <dbReference type="ARBA" id="ARBA00022741"/>
    </source>
</evidence>
<dbReference type="eggNOG" id="COG1122">
    <property type="taxonomic scope" value="Bacteria"/>
</dbReference>
<proteinExistence type="inferred from homology"/>
<evidence type="ECO:0000313" key="7">
    <source>
        <dbReference type="Proteomes" id="UP000005778"/>
    </source>
</evidence>
<dbReference type="Pfam" id="PF00005">
    <property type="entry name" value="ABC_tran"/>
    <property type="match status" value="1"/>
</dbReference>
<keyword evidence="7" id="KW-1185">Reference proteome</keyword>
<sequence length="236" mass="26233">MAESNAFQCDEFLIDLENVSFSYPGQGPLLDRLNFQLRKGERLGLIGPNGSGKSTFMHLLMGLIKPDSGSVRLFGMPMAGEKDFKQARKRLGFVFQNADDQLFSPTVIEDVAFGLLNSGKTPKEAVALSKKILRALDLEGFEDRITYKLSGGEKKLVSLATVLVMEPEVLLLDEPTTGLDEQTVKRIADLLNELNIGYVVVSHEFYFLAKTTRDIFAMKNGQIRFQCTSDQFRPAG</sequence>
<dbReference type="AlphaFoldDB" id="I5B2E5"/>
<accession>I5B2E5</accession>
<evidence type="ECO:0000256" key="4">
    <source>
        <dbReference type="ARBA" id="ARBA00022840"/>
    </source>
</evidence>
<dbReference type="HOGENOM" id="CLU_000604_1_22_7"/>
<dbReference type="PANTHER" id="PTHR43553">
    <property type="entry name" value="HEAVY METAL TRANSPORTER"/>
    <property type="match status" value="1"/>
</dbReference>
<dbReference type="PROSITE" id="PS50893">
    <property type="entry name" value="ABC_TRANSPORTER_2"/>
    <property type="match status" value="1"/>
</dbReference>
<comment type="similarity">
    <text evidence="1">Belongs to the ABC transporter superfamily.</text>
</comment>
<dbReference type="SMART" id="SM00382">
    <property type="entry name" value="AAA"/>
    <property type="match status" value="1"/>
</dbReference>
<dbReference type="SUPFAM" id="SSF52540">
    <property type="entry name" value="P-loop containing nucleoside triphosphate hydrolases"/>
    <property type="match status" value="1"/>
</dbReference>
<dbReference type="CDD" id="cd03225">
    <property type="entry name" value="ABC_cobalt_CbiO_domain1"/>
    <property type="match status" value="1"/>
</dbReference>
<dbReference type="Proteomes" id="UP000005778">
    <property type="component" value="Chromosome"/>
</dbReference>
<dbReference type="OrthoDB" id="9782163at2"/>
<evidence type="ECO:0000313" key="6">
    <source>
        <dbReference type="EMBL" id="EIM63658.1"/>
    </source>
</evidence>
<organism evidence="6 7">
    <name type="scientific">Desulfobacter postgatei 2ac9</name>
    <dbReference type="NCBI Taxonomy" id="879212"/>
    <lineage>
        <taxon>Bacteria</taxon>
        <taxon>Pseudomonadati</taxon>
        <taxon>Thermodesulfobacteriota</taxon>
        <taxon>Desulfobacteria</taxon>
        <taxon>Desulfobacterales</taxon>
        <taxon>Desulfobacteraceae</taxon>
        <taxon>Desulfobacter</taxon>
    </lineage>
</organism>
<name>I5B2E5_9BACT</name>
<keyword evidence="2" id="KW-0813">Transport</keyword>
<gene>
    <name evidence="6" type="ORF">DespoDRAFT_01741</name>
</gene>
<dbReference type="Gene3D" id="3.40.50.300">
    <property type="entry name" value="P-loop containing nucleotide triphosphate hydrolases"/>
    <property type="match status" value="1"/>
</dbReference>
<reference evidence="6 7" key="1">
    <citation type="submission" date="2011-09" db="EMBL/GenBank/DDBJ databases">
        <authorList>
            <consortium name="US DOE Joint Genome Institute (JGI-PGF)"/>
            <person name="Lucas S."/>
            <person name="Han J."/>
            <person name="Lapidus A."/>
            <person name="Cheng J.-F."/>
            <person name="Goodwin L."/>
            <person name="Pitluck S."/>
            <person name="Peters L."/>
            <person name="Land M.L."/>
            <person name="Hauser L."/>
            <person name="Orellana R."/>
            <person name="Lovley D."/>
            <person name="Woyke T.J."/>
        </authorList>
    </citation>
    <scope>NUCLEOTIDE SEQUENCE [LARGE SCALE GENOMIC DNA]</scope>
    <source>
        <strain evidence="6 7">2ac9</strain>
    </source>
</reference>
<dbReference type="STRING" id="879212.DespoDRAFT_01741"/>
<dbReference type="GO" id="GO:0042626">
    <property type="term" value="F:ATPase-coupled transmembrane transporter activity"/>
    <property type="evidence" value="ECO:0007669"/>
    <property type="project" value="TreeGrafter"/>
</dbReference>
<dbReference type="PANTHER" id="PTHR43553:SF24">
    <property type="entry name" value="ENERGY-COUPLING FACTOR TRANSPORTER ATP-BINDING PROTEIN ECFA1"/>
    <property type="match status" value="1"/>
</dbReference>
<dbReference type="GO" id="GO:0016887">
    <property type="term" value="F:ATP hydrolysis activity"/>
    <property type="evidence" value="ECO:0007669"/>
    <property type="project" value="InterPro"/>
</dbReference>
<dbReference type="InterPro" id="IPR015856">
    <property type="entry name" value="ABC_transpr_CbiO/EcfA_su"/>
</dbReference>
<dbReference type="PROSITE" id="PS00211">
    <property type="entry name" value="ABC_TRANSPORTER_1"/>
    <property type="match status" value="1"/>
</dbReference>
<protein>
    <submittedName>
        <fullName evidence="6">ABC-type cobalt transport system, ATPase component</fullName>
    </submittedName>
</protein>
<evidence type="ECO:0000259" key="5">
    <source>
        <dbReference type="PROSITE" id="PS50893"/>
    </source>
</evidence>